<reference evidence="2" key="1">
    <citation type="submission" date="2024-06" db="EMBL/GenBank/DDBJ databases">
        <title>Multi-omics analyses provide insights into the biosynthesis of the anticancer antibiotic pleurotin in Hohenbuehelia grisea.</title>
        <authorList>
            <person name="Weaver J.A."/>
            <person name="Alberti F."/>
        </authorList>
    </citation>
    <scope>NUCLEOTIDE SEQUENCE [LARGE SCALE GENOMIC DNA]</scope>
    <source>
        <strain evidence="2">T-177</strain>
    </source>
</reference>
<evidence type="ECO:0000313" key="1">
    <source>
        <dbReference type="EMBL" id="KAL0959055.1"/>
    </source>
</evidence>
<dbReference type="EMBL" id="JASNQZ010000003">
    <property type="protein sequence ID" value="KAL0959055.1"/>
    <property type="molecule type" value="Genomic_DNA"/>
</dbReference>
<sequence>MLTIIADADTAAAAILDQLTLPRLTNFIIGSTPNMNNSLTQFLRRNPSLSNLTIYSFRHWVNAPRVEVTGLSASHLPNLTFLAAPDTWIRALVPNSKISSVGIFWDLFNPFVEDIQRTYNALGQSRTPITTVSTSCRGWKPELVSRLMAYVPELQKLSIRNLDGDGSDPEGGHDISVSQLHARHIN</sequence>
<protein>
    <submittedName>
        <fullName evidence="1">Uncharacterized protein</fullName>
    </submittedName>
</protein>
<name>A0ABR3JUL3_9AGAR</name>
<dbReference type="InterPro" id="IPR032675">
    <property type="entry name" value="LRR_dom_sf"/>
</dbReference>
<dbReference type="Proteomes" id="UP001556367">
    <property type="component" value="Unassembled WGS sequence"/>
</dbReference>
<organism evidence="1 2">
    <name type="scientific">Hohenbuehelia grisea</name>
    <dbReference type="NCBI Taxonomy" id="104357"/>
    <lineage>
        <taxon>Eukaryota</taxon>
        <taxon>Fungi</taxon>
        <taxon>Dikarya</taxon>
        <taxon>Basidiomycota</taxon>
        <taxon>Agaricomycotina</taxon>
        <taxon>Agaricomycetes</taxon>
        <taxon>Agaricomycetidae</taxon>
        <taxon>Agaricales</taxon>
        <taxon>Pleurotineae</taxon>
        <taxon>Pleurotaceae</taxon>
        <taxon>Hohenbuehelia</taxon>
    </lineage>
</organism>
<keyword evidence="2" id="KW-1185">Reference proteome</keyword>
<evidence type="ECO:0000313" key="2">
    <source>
        <dbReference type="Proteomes" id="UP001556367"/>
    </source>
</evidence>
<dbReference type="Gene3D" id="3.80.10.10">
    <property type="entry name" value="Ribonuclease Inhibitor"/>
    <property type="match status" value="1"/>
</dbReference>
<comment type="caution">
    <text evidence="1">The sequence shown here is derived from an EMBL/GenBank/DDBJ whole genome shotgun (WGS) entry which is preliminary data.</text>
</comment>
<proteinExistence type="predicted"/>
<accession>A0ABR3JUL3</accession>
<gene>
    <name evidence="1" type="ORF">HGRIS_014355</name>
</gene>